<dbReference type="InterPro" id="IPR018040">
    <property type="entry name" value="Pectinesterase_Tyr_AS"/>
</dbReference>
<dbReference type="NCBIfam" id="TIGR01614">
    <property type="entry name" value="PME_inhib"/>
    <property type="match status" value="1"/>
</dbReference>
<evidence type="ECO:0000256" key="4">
    <source>
        <dbReference type="ARBA" id="ARBA00007786"/>
    </source>
</evidence>
<dbReference type="GO" id="GO:0004857">
    <property type="term" value="F:enzyme inhibitor activity"/>
    <property type="evidence" value="ECO:0007669"/>
    <property type="project" value="InterPro"/>
</dbReference>
<dbReference type="Gene3D" id="1.20.140.40">
    <property type="entry name" value="Invertase/pectin methylesterase inhibitor family protein"/>
    <property type="match status" value="1"/>
</dbReference>
<dbReference type="GO" id="GO:0045490">
    <property type="term" value="P:pectin catabolic process"/>
    <property type="evidence" value="ECO:0007669"/>
    <property type="project" value="UniProtKB-UniRule"/>
</dbReference>
<feature type="domain" description="Pectinesterase inhibitor" evidence="10">
    <location>
        <begin position="59"/>
        <end position="215"/>
    </location>
</feature>
<dbReference type="InterPro" id="IPR012334">
    <property type="entry name" value="Pectin_lyas_fold"/>
</dbReference>
<comment type="subcellular location">
    <subcellularLocation>
        <location evidence="1 8">Secreted</location>
        <location evidence="1 8">Cell wall</location>
    </subcellularLocation>
</comment>
<dbReference type="InterPro" id="IPR011050">
    <property type="entry name" value="Pectin_lyase_fold/virulence"/>
</dbReference>
<keyword evidence="9" id="KW-0472">Membrane</keyword>
<name>A0AAN9IE47_CROPI</name>
<evidence type="ECO:0000256" key="2">
    <source>
        <dbReference type="ARBA" id="ARBA00005184"/>
    </source>
</evidence>
<dbReference type="FunFam" id="1.20.140.40:FF:000001">
    <property type="entry name" value="Pectinesterase"/>
    <property type="match status" value="1"/>
</dbReference>
<dbReference type="InterPro" id="IPR035513">
    <property type="entry name" value="Invertase/methylesterase_inhib"/>
</dbReference>
<evidence type="ECO:0000256" key="8">
    <source>
        <dbReference type="RuleBase" id="RU000589"/>
    </source>
</evidence>
<evidence type="ECO:0000313" key="11">
    <source>
        <dbReference type="EMBL" id="KAK7269381.1"/>
    </source>
</evidence>
<keyword evidence="7 8" id="KW-0063">Aspartyl esterase</keyword>
<dbReference type="InterPro" id="IPR006501">
    <property type="entry name" value="Pectinesterase_inhib_dom"/>
</dbReference>
<evidence type="ECO:0000313" key="12">
    <source>
        <dbReference type="Proteomes" id="UP001372338"/>
    </source>
</evidence>
<keyword evidence="8" id="KW-0964">Secreted</keyword>
<evidence type="ECO:0000256" key="9">
    <source>
        <dbReference type="SAM" id="Phobius"/>
    </source>
</evidence>
<evidence type="ECO:0000256" key="1">
    <source>
        <dbReference type="ARBA" id="ARBA00004191"/>
    </source>
</evidence>
<keyword evidence="8" id="KW-0961">Cell wall biogenesis/degradation</keyword>
<evidence type="ECO:0000256" key="5">
    <source>
        <dbReference type="ARBA" id="ARBA00022512"/>
    </source>
</evidence>
<accession>A0AAN9IE47</accession>
<dbReference type="SUPFAM" id="SSF101148">
    <property type="entry name" value="Plant invertase/pectin methylesterase inhibitor"/>
    <property type="match status" value="1"/>
</dbReference>
<comment type="pathway">
    <text evidence="2 8">Glycan metabolism; pectin degradation; 2-dehydro-3-deoxy-D-gluconate from pectin: step 1/5.</text>
</comment>
<protein>
    <recommendedName>
        <fullName evidence="8">Pectinesterase</fullName>
        <ecNumber evidence="8">3.1.1.11</ecNumber>
    </recommendedName>
</protein>
<dbReference type="Proteomes" id="UP001372338">
    <property type="component" value="Unassembled WGS sequence"/>
</dbReference>
<dbReference type="Gene3D" id="2.160.20.10">
    <property type="entry name" value="Single-stranded right-handed beta-helix, Pectin lyase-like"/>
    <property type="match status" value="2"/>
</dbReference>
<comment type="similarity">
    <text evidence="4">In the C-terminal section; belongs to the pectinesterase family.</text>
</comment>
<dbReference type="SUPFAM" id="SSF51126">
    <property type="entry name" value="Pectin lyase-like"/>
    <property type="match status" value="2"/>
</dbReference>
<dbReference type="GO" id="GO:0030599">
    <property type="term" value="F:pectinesterase activity"/>
    <property type="evidence" value="ECO:0007669"/>
    <property type="project" value="UniProtKB-UniRule"/>
</dbReference>
<reference evidence="11 12" key="1">
    <citation type="submission" date="2024-01" db="EMBL/GenBank/DDBJ databases">
        <title>The genomes of 5 underutilized Papilionoideae crops provide insights into root nodulation and disease resistanc.</title>
        <authorList>
            <person name="Yuan L."/>
        </authorList>
    </citation>
    <scope>NUCLEOTIDE SEQUENCE [LARGE SCALE GENOMIC DNA]</scope>
    <source>
        <strain evidence="11">ZHUSHIDOU_FW_LH</strain>
        <tissue evidence="11">Leaf</tissue>
    </source>
</reference>
<dbReference type="CDD" id="cd15798">
    <property type="entry name" value="PMEI-like_3"/>
    <property type="match status" value="1"/>
</dbReference>
<dbReference type="Pfam" id="PF01095">
    <property type="entry name" value="Pectinesterase"/>
    <property type="match status" value="2"/>
</dbReference>
<comment type="catalytic activity">
    <reaction evidence="8">
        <text>[(1-&gt;4)-alpha-D-galacturonosyl methyl ester](n) + n H2O = [(1-&gt;4)-alpha-D-galacturonosyl](n) + n methanol + n H(+)</text>
        <dbReference type="Rhea" id="RHEA:22380"/>
        <dbReference type="Rhea" id="RHEA-COMP:14570"/>
        <dbReference type="Rhea" id="RHEA-COMP:14573"/>
        <dbReference type="ChEBI" id="CHEBI:15377"/>
        <dbReference type="ChEBI" id="CHEBI:15378"/>
        <dbReference type="ChEBI" id="CHEBI:17790"/>
        <dbReference type="ChEBI" id="CHEBI:140522"/>
        <dbReference type="ChEBI" id="CHEBI:140523"/>
        <dbReference type="EC" id="3.1.1.11"/>
    </reaction>
</comment>
<comment type="similarity">
    <text evidence="3">In the N-terminal section; belongs to the PMEI family.</text>
</comment>
<gene>
    <name evidence="11" type="ORF">RIF29_22107</name>
</gene>
<dbReference type="EC" id="3.1.1.11" evidence="8"/>
<organism evidence="11 12">
    <name type="scientific">Crotalaria pallida</name>
    <name type="common">Smooth rattlebox</name>
    <name type="synonym">Crotalaria striata</name>
    <dbReference type="NCBI Taxonomy" id="3830"/>
    <lineage>
        <taxon>Eukaryota</taxon>
        <taxon>Viridiplantae</taxon>
        <taxon>Streptophyta</taxon>
        <taxon>Embryophyta</taxon>
        <taxon>Tracheophyta</taxon>
        <taxon>Spermatophyta</taxon>
        <taxon>Magnoliopsida</taxon>
        <taxon>eudicotyledons</taxon>
        <taxon>Gunneridae</taxon>
        <taxon>Pentapetalae</taxon>
        <taxon>rosids</taxon>
        <taxon>fabids</taxon>
        <taxon>Fabales</taxon>
        <taxon>Fabaceae</taxon>
        <taxon>Papilionoideae</taxon>
        <taxon>50 kb inversion clade</taxon>
        <taxon>genistoids sensu lato</taxon>
        <taxon>core genistoids</taxon>
        <taxon>Crotalarieae</taxon>
        <taxon>Crotalaria</taxon>
    </lineage>
</organism>
<keyword evidence="9" id="KW-1133">Transmembrane helix</keyword>
<keyword evidence="5 8" id="KW-0134">Cell wall</keyword>
<evidence type="ECO:0000256" key="7">
    <source>
        <dbReference type="ARBA" id="ARBA00023085"/>
    </source>
</evidence>
<dbReference type="AlphaFoldDB" id="A0AAN9IE47"/>
<dbReference type="PANTHER" id="PTHR31707">
    <property type="entry name" value="PECTINESTERASE"/>
    <property type="match status" value="1"/>
</dbReference>
<dbReference type="EMBL" id="JAYWIO010000004">
    <property type="protein sequence ID" value="KAK7269381.1"/>
    <property type="molecule type" value="Genomic_DNA"/>
</dbReference>
<proteinExistence type="inferred from homology"/>
<keyword evidence="6 8" id="KW-0378">Hydrolase</keyword>
<keyword evidence="12" id="KW-1185">Reference proteome</keyword>
<dbReference type="GO" id="GO:0042545">
    <property type="term" value="P:cell wall modification"/>
    <property type="evidence" value="ECO:0007669"/>
    <property type="project" value="UniProtKB-UniRule"/>
</dbReference>
<evidence type="ECO:0000259" key="10">
    <source>
        <dbReference type="SMART" id="SM00856"/>
    </source>
</evidence>
<feature type="transmembrane region" description="Helical" evidence="9">
    <location>
        <begin position="12"/>
        <end position="32"/>
    </location>
</feature>
<dbReference type="InterPro" id="IPR000070">
    <property type="entry name" value="Pectinesterase_cat"/>
</dbReference>
<evidence type="ECO:0000256" key="6">
    <source>
        <dbReference type="ARBA" id="ARBA00022801"/>
    </source>
</evidence>
<sequence>MSDEEEKKKAGILYASAFILVAMAVIVVFGLLTDTNNESINESEHHKNQDDNQKNQIAVTMKAVKTLCNPTDYKQECEQSLTKPAGDIHITDKKDLVKILFNVSISKIGDKLKETELLYELEKEPRAKMALETCKQLMILSIDEFVRSIDKIAEFNPVRANHDKILTSLKVWLSGSITYQDTCLDGFENTTSDAGKKMKDLLAASMHMSSNALAIITDMADRVPDKNAITKLVVGRRLLQNSDKGEQRFHLPAWVENGASVRRLIEATRFKIKPNVTVALDGSGDVKKINEALKKVPEKNEKPFVIYIKEGVYNEYVEISKDMKHVVFFGDDGKKTRITGNRNYIDGFNTYKSATIEGYLPRQGPEDLLHSMHTCFYSEYNNSGPGSDKSRRASWAGIWNLNSKTTNWFSPRKFFDEDDWIESTGIPYNSKVHKHDKQKPTLLDWLESAHEETCN</sequence>
<dbReference type="Pfam" id="PF04043">
    <property type="entry name" value="PMEI"/>
    <property type="match status" value="1"/>
</dbReference>
<evidence type="ECO:0000256" key="3">
    <source>
        <dbReference type="ARBA" id="ARBA00006027"/>
    </source>
</evidence>
<dbReference type="SMART" id="SM00856">
    <property type="entry name" value="PMEI"/>
    <property type="match status" value="1"/>
</dbReference>
<comment type="caution">
    <text evidence="11">The sequence shown here is derived from an EMBL/GenBank/DDBJ whole genome shotgun (WGS) entry which is preliminary data.</text>
</comment>
<keyword evidence="9" id="KW-0812">Transmembrane</keyword>
<dbReference type="PROSITE" id="PS00800">
    <property type="entry name" value="PECTINESTERASE_1"/>
    <property type="match status" value="1"/>
</dbReference>
<comment type="function">
    <text evidence="8">Acts in the modification of cell walls via demethylesterification of cell wall pectin.</text>
</comment>